<evidence type="ECO:0000313" key="3">
    <source>
        <dbReference type="Proteomes" id="UP000032360"/>
    </source>
</evidence>
<dbReference type="Proteomes" id="UP000032360">
    <property type="component" value="Unassembled WGS sequence"/>
</dbReference>
<feature type="region of interest" description="Disordered" evidence="1">
    <location>
        <begin position="58"/>
        <end position="79"/>
    </location>
</feature>
<keyword evidence="3" id="KW-1185">Reference proteome</keyword>
<reference evidence="2 3" key="1">
    <citation type="submission" date="2015-01" db="EMBL/GenBank/DDBJ databases">
        <title>Draft genome of the acidophilic iron oxidizer Acidithrix ferrooxidans strain Py-F3.</title>
        <authorList>
            <person name="Poehlein A."/>
            <person name="Eisen S."/>
            <person name="Schloemann M."/>
            <person name="Johnson B.D."/>
            <person name="Daniel R."/>
            <person name="Muehling M."/>
        </authorList>
    </citation>
    <scope>NUCLEOTIDE SEQUENCE [LARGE SCALE GENOMIC DNA]</scope>
    <source>
        <strain evidence="2 3">Py-F3</strain>
    </source>
</reference>
<dbReference type="AlphaFoldDB" id="A0A0D8HLL5"/>
<evidence type="ECO:0000313" key="2">
    <source>
        <dbReference type="EMBL" id="KJF18823.1"/>
    </source>
</evidence>
<accession>A0A0D8HLL5</accession>
<sequence length="79" mass="8586">MLLKRAWLAGAGRGDEPLTIDVDSTVCQVYGNKKEGAYFGYTNLRGYHPLVSPLISSLSSSSPDTLPSMRISRQLSLPT</sequence>
<comment type="caution">
    <text evidence="2">The sequence shown here is derived from an EMBL/GenBank/DDBJ whole genome shotgun (WGS) entry which is preliminary data.</text>
</comment>
<evidence type="ECO:0008006" key="4">
    <source>
        <dbReference type="Google" id="ProtNLM"/>
    </source>
</evidence>
<dbReference type="EMBL" id="JXYS01000004">
    <property type="protein sequence ID" value="KJF18823.1"/>
    <property type="molecule type" value="Genomic_DNA"/>
</dbReference>
<dbReference type="OrthoDB" id="3718343at2"/>
<feature type="compositionally biased region" description="Low complexity" evidence="1">
    <location>
        <begin position="58"/>
        <end position="68"/>
    </location>
</feature>
<organism evidence="2 3">
    <name type="scientific">Acidithrix ferrooxidans</name>
    <dbReference type="NCBI Taxonomy" id="1280514"/>
    <lineage>
        <taxon>Bacteria</taxon>
        <taxon>Bacillati</taxon>
        <taxon>Actinomycetota</taxon>
        <taxon>Acidimicrobiia</taxon>
        <taxon>Acidimicrobiales</taxon>
        <taxon>Acidimicrobiaceae</taxon>
        <taxon>Acidithrix</taxon>
    </lineage>
</organism>
<name>A0A0D8HLL5_9ACTN</name>
<evidence type="ECO:0000256" key="1">
    <source>
        <dbReference type="SAM" id="MobiDB-lite"/>
    </source>
</evidence>
<protein>
    <recommendedName>
        <fullName evidence="4">Transposase DDE domain-containing protein</fullName>
    </recommendedName>
</protein>
<proteinExistence type="predicted"/>
<gene>
    <name evidence="2" type="ORF">AXFE_02280</name>
</gene>